<proteinExistence type="inferred from homology"/>
<dbReference type="NCBIfam" id="TIGR00773">
    <property type="entry name" value="NhaA"/>
    <property type="match status" value="1"/>
</dbReference>
<dbReference type="Pfam" id="PF06965">
    <property type="entry name" value="Na_H_antiport_1"/>
    <property type="match status" value="1"/>
</dbReference>
<feature type="transmembrane region" description="Helical" evidence="6">
    <location>
        <begin position="214"/>
        <end position="242"/>
    </location>
</feature>
<keyword evidence="6" id="KW-0050">Antiport</keyword>
<evidence type="ECO:0000256" key="6">
    <source>
        <dbReference type="HAMAP-Rule" id="MF_01844"/>
    </source>
</evidence>
<dbReference type="InterPro" id="IPR023171">
    <property type="entry name" value="Na/H_antiporter_dom_sf"/>
</dbReference>
<dbReference type="GO" id="GO:0015385">
    <property type="term" value="F:sodium:proton antiporter activity"/>
    <property type="evidence" value="ECO:0007669"/>
    <property type="project" value="UniProtKB-UniRule"/>
</dbReference>
<evidence type="ECO:0000256" key="5">
    <source>
        <dbReference type="ARBA" id="ARBA00023136"/>
    </source>
</evidence>
<dbReference type="STRING" id="413434.SAMN04488132_103306"/>
<keyword evidence="8" id="KW-1185">Reference proteome</keyword>
<comment type="catalytic activity">
    <reaction evidence="6">
        <text>Na(+)(in) + 2 H(+)(out) = Na(+)(out) + 2 H(+)(in)</text>
        <dbReference type="Rhea" id="RHEA:29251"/>
        <dbReference type="ChEBI" id="CHEBI:15378"/>
        <dbReference type="ChEBI" id="CHEBI:29101"/>
    </reaction>
</comment>
<feature type="transmembrane region" description="Helical" evidence="6">
    <location>
        <begin position="127"/>
        <end position="149"/>
    </location>
</feature>
<dbReference type="PANTHER" id="PTHR30341:SF0">
    <property type="entry name" value="NA(+)_H(+) ANTIPORTER NHAA"/>
    <property type="match status" value="1"/>
</dbReference>
<dbReference type="EMBL" id="FUWH01000003">
    <property type="protein sequence ID" value="SJZ64484.1"/>
    <property type="molecule type" value="Genomic_DNA"/>
</dbReference>
<protein>
    <recommendedName>
        <fullName evidence="6">Na(+)/H(+) antiporter NhaA</fullName>
    </recommendedName>
    <alternativeName>
        <fullName evidence="6">Sodium/proton antiporter NhaA</fullName>
    </alternativeName>
</protein>
<dbReference type="GO" id="GO:0005886">
    <property type="term" value="C:plasma membrane"/>
    <property type="evidence" value="ECO:0007669"/>
    <property type="project" value="UniProtKB-SubCell"/>
</dbReference>
<comment type="function">
    <text evidence="6">Na(+)/H(+) antiporter that extrudes sodium in exchange for external protons.</text>
</comment>
<dbReference type="GO" id="GO:0006885">
    <property type="term" value="P:regulation of pH"/>
    <property type="evidence" value="ECO:0007669"/>
    <property type="project" value="UniProtKB-UniRule"/>
</dbReference>
<keyword evidence="5 6" id="KW-0472">Membrane</keyword>
<dbReference type="RefSeq" id="WP_078830786.1">
    <property type="nucleotide sequence ID" value="NZ_FUWH01000003.1"/>
</dbReference>
<feature type="transmembrane region" description="Helical" evidence="6">
    <location>
        <begin position="331"/>
        <end position="349"/>
    </location>
</feature>
<evidence type="ECO:0000313" key="7">
    <source>
        <dbReference type="EMBL" id="SJZ64484.1"/>
    </source>
</evidence>
<evidence type="ECO:0000256" key="1">
    <source>
        <dbReference type="ARBA" id="ARBA00004429"/>
    </source>
</evidence>
<dbReference type="Proteomes" id="UP000190888">
    <property type="component" value="Unassembled WGS sequence"/>
</dbReference>
<sequence>MKKTKGTLEKIILPLINDNRSVGVLLLLCTCCSLLIANLPAGAAYLDFWASGSDLLHRLHLPHTLHHFINDGLMTIFFFLAGMEIKSELKTGALASAKSAALPVAAAIGGMLVPALFFTLFNKGTDFIGGWAIPASTDIAFSLGVAALLGKRVPVALKVFLTALAIIDDLGAIIIIALFYGEPVKLLFLLLAALAVLAFWYLNKRKRSFNWLHLLLALMLWYFVYNSGIHATVAGVIVAFMVPQNQLPRFQHALHHPVNFLVMPVFALANTAIIFPEQAAQALNNSLSWGIMLGLVAGKPVGIFISSWLMIRNKLAVLPAGVNYRQLAGAGMLAGIGFTMSIFVATLAFSDVMAQDIAKMAVLAASFLSMILGFTWLRFFSHQTQRRR</sequence>
<evidence type="ECO:0000313" key="8">
    <source>
        <dbReference type="Proteomes" id="UP000190888"/>
    </source>
</evidence>
<keyword evidence="3 6" id="KW-0812">Transmembrane</keyword>
<dbReference type="InterPro" id="IPR004670">
    <property type="entry name" value="NhaA"/>
</dbReference>
<feature type="transmembrane region" description="Helical" evidence="6">
    <location>
        <begin position="186"/>
        <end position="202"/>
    </location>
</feature>
<keyword evidence="4 6" id="KW-1133">Transmembrane helix</keyword>
<feature type="transmembrane region" description="Helical" evidence="6">
    <location>
        <begin position="101"/>
        <end position="121"/>
    </location>
</feature>
<comment type="similarity">
    <text evidence="6">Belongs to the NhaA Na(+)/H(+) (TC 2.A.33) antiporter family.</text>
</comment>
<evidence type="ECO:0000256" key="3">
    <source>
        <dbReference type="ARBA" id="ARBA00022692"/>
    </source>
</evidence>
<comment type="subcellular location">
    <subcellularLocation>
        <location evidence="1">Cell inner membrane</location>
        <topology evidence="1">Multi-pass membrane protein</topology>
    </subcellularLocation>
    <subcellularLocation>
        <location evidence="6">Cell membrane</location>
        <topology evidence="6">Multi-pass membrane protein</topology>
    </subcellularLocation>
</comment>
<dbReference type="HAMAP" id="MF_01844">
    <property type="entry name" value="NhaA"/>
    <property type="match status" value="1"/>
</dbReference>
<dbReference type="Gene3D" id="1.20.1530.10">
    <property type="entry name" value="Na+/H+ antiporter like domain"/>
    <property type="match status" value="1"/>
</dbReference>
<organism evidence="7 8">
    <name type="scientific">Sediminibacterium ginsengisoli</name>
    <dbReference type="NCBI Taxonomy" id="413434"/>
    <lineage>
        <taxon>Bacteria</taxon>
        <taxon>Pseudomonadati</taxon>
        <taxon>Bacteroidota</taxon>
        <taxon>Chitinophagia</taxon>
        <taxon>Chitinophagales</taxon>
        <taxon>Chitinophagaceae</taxon>
        <taxon>Sediminibacterium</taxon>
    </lineage>
</organism>
<keyword evidence="6" id="KW-0813">Transport</keyword>
<feature type="transmembrane region" description="Helical" evidence="6">
    <location>
        <begin position="156"/>
        <end position="180"/>
    </location>
</feature>
<keyword evidence="6" id="KW-0915">Sodium</keyword>
<keyword evidence="2 6" id="KW-1003">Cell membrane</keyword>
<gene>
    <name evidence="6" type="primary">nhaA</name>
    <name evidence="7" type="ORF">SAMN04488132_103306</name>
</gene>
<feature type="transmembrane region" description="Helical" evidence="6">
    <location>
        <begin position="361"/>
        <end position="380"/>
    </location>
</feature>
<dbReference type="AlphaFoldDB" id="A0A1T4MCL9"/>
<reference evidence="7 8" key="1">
    <citation type="submission" date="2017-02" db="EMBL/GenBank/DDBJ databases">
        <authorList>
            <person name="Peterson S.W."/>
        </authorList>
    </citation>
    <scope>NUCLEOTIDE SEQUENCE [LARGE SCALE GENOMIC DNA]</scope>
    <source>
        <strain evidence="7 8">DSM 22335</strain>
    </source>
</reference>
<evidence type="ECO:0000256" key="2">
    <source>
        <dbReference type="ARBA" id="ARBA00022475"/>
    </source>
</evidence>
<accession>A0A1T4MCL9</accession>
<evidence type="ECO:0000256" key="4">
    <source>
        <dbReference type="ARBA" id="ARBA00022989"/>
    </source>
</evidence>
<keyword evidence="6" id="KW-0406">Ion transport</keyword>
<feature type="transmembrane region" description="Helical" evidence="6">
    <location>
        <begin position="21"/>
        <end position="45"/>
    </location>
</feature>
<feature type="transmembrane region" description="Helical" evidence="6">
    <location>
        <begin position="287"/>
        <end position="311"/>
    </location>
</feature>
<dbReference type="PANTHER" id="PTHR30341">
    <property type="entry name" value="SODIUM ION/PROTON ANTIPORTER NHAA-RELATED"/>
    <property type="match status" value="1"/>
</dbReference>
<keyword evidence="6" id="KW-0739">Sodium transport</keyword>
<feature type="transmembrane region" description="Helical" evidence="6">
    <location>
        <begin position="254"/>
        <end position="275"/>
    </location>
</feature>
<dbReference type="OrthoDB" id="9808135at2"/>
<name>A0A1T4MCL9_9BACT</name>